<dbReference type="AlphaFoldDB" id="A0A7G9SIP6"/>
<evidence type="ECO:0000313" key="3">
    <source>
        <dbReference type="Proteomes" id="UP000515971"/>
    </source>
</evidence>
<accession>A0A7G9SIP6</accession>
<dbReference type="EMBL" id="CP060718">
    <property type="protein sequence ID" value="QNN67721.1"/>
    <property type="molecule type" value="Genomic_DNA"/>
</dbReference>
<proteinExistence type="predicted"/>
<protein>
    <submittedName>
        <fullName evidence="2">Uncharacterized protein</fullName>
    </submittedName>
</protein>
<sequence length="261" mass="29548">MVIRRIREHAAAQNWFAVGIDLAIVVAGVFLGTQVNNWNEERIENDRGRDYLARLITELDFDARQYALQIAYYRQVRTYGLQALSALDGAPVSDRDFVIAAYQLTQTDTTKAKTGVFDEMAANGLGEHLGDDETQQLASDFYLSVEVAQRTNETIYPYRTLLRETMPYAVQTRVRRECGDRNVFYQKRVVGIQLVVPCPMAMTVEEAADAAAAVKAAPEIRRQMVRYIASIDEKLDNLEFVGAQAVQFRDRLKADERPRAS</sequence>
<dbReference type="KEGG" id="slut:H9L13_01910"/>
<evidence type="ECO:0000313" key="2">
    <source>
        <dbReference type="EMBL" id="QNN67721.1"/>
    </source>
</evidence>
<dbReference type="Proteomes" id="UP000515971">
    <property type="component" value="Chromosome"/>
</dbReference>
<evidence type="ECO:0000256" key="1">
    <source>
        <dbReference type="SAM" id="Phobius"/>
    </source>
</evidence>
<organism evidence="2 3">
    <name type="scientific">Sphingomonas lutea</name>
    <dbReference type="NCBI Taxonomy" id="1045317"/>
    <lineage>
        <taxon>Bacteria</taxon>
        <taxon>Pseudomonadati</taxon>
        <taxon>Pseudomonadota</taxon>
        <taxon>Alphaproteobacteria</taxon>
        <taxon>Sphingomonadales</taxon>
        <taxon>Sphingomonadaceae</taxon>
        <taxon>Sphingomonas</taxon>
    </lineage>
</organism>
<reference evidence="2 3" key="1">
    <citation type="submission" date="2020-08" db="EMBL/GenBank/DDBJ databases">
        <title>Genome sequence of Sphingomonas lutea KCTC 23642T.</title>
        <authorList>
            <person name="Hyun D.-W."/>
            <person name="Bae J.-W."/>
        </authorList>
    </citation>
    <scope>NUCLEOTIDE SEQUENCE [LARGE SCALE GENOMIC DNA]</scope>
    <source>
        <strain evidence="2 3">KCTC 23642</strain>
    </source>
</reference>
<dbReference type="RefSeq" id="WP_187538541.1">
    <property type="nucleotide sequence ID" value="NZ_BAABJT010000001.1"/>
</dbReference>
<keyword evidence="3" id="KW-1185">Reference proteome</keyword>
<feature type="transmembrane region" description="Helical" evidence="1">
    <location>
        <begin position="12"/>
        <end position="32"/>
    </location>
</feature>
<keyword evidence="1" id="KW-0812">Transmembrane</keyword>
<gene>
    <name evidence="2" type="ORF">H9L13_01910</name>
</gene>
<keyword evidence="1" id="KW-0472">Membrane</keyword>
<keyword evidence="1" id="KW-1133">Transmembrane helix</keyword>
<name>A0A7G9SIP6_9SPHN</name>